<dbReference type="InterPro" id="IPR024787">
    <property type="entry name" value="EcsC"/>
</dbReference>
<evidence type="ECO:0000313" key="1">
    <source>
        <dbReference type="EMBL" id="SDG35384.1"/>
    </source>
</evidence>
<reference evidence="2" key="1">
    <citation type="submission" date="2016-10" db="EMBL/GenBank/DDBJ databases">
        <authorList>
            <person name="Varghese N."/>
            <person name="Submissions S."/>
        </authorList>
    </citation>
    <scope>NUCLEOTIDE SEQUENCE [LARGE SCALE GENOMIC DNA]</scope>
    <source>
        <strain evidence="2">DSM 44526</strain>
    </source>
</reference>
<sequence>MGDKVPQSVKDKGGVVLDAALLPAATGAARLIDLATDWAAELTDPEKVLEFHRENGREVRSLQDLRGHDLEHLDALTRRLPLRMATLGAAEGAALGALAMVPVAGGALAISADLLVIHVLTTSLATRITYAYGFDARSEIERHMVDQMVRRTFTEQAAKASAVHKAANAFGDGLGRVRWSEKLRNDHKIMAALEKLMKQVSMGRPVPVTQVTKALPVVAIAAGAGTNAHLLRDTAVQANAFAQTRFLAEKYDLRMPAGLTSWGQIEEDDPLDT</sequence>
<evidence type="ECO:0000313" key="2">
    <source>
        <dbReference type="Proteomes" id="UP000198863"/>
    </source>
</evidence>
<proteinExistence type="predicted"/>
<name>A0A1G7TK44_9ACTN</name>
<protein>
    <submittedName>
        <fullName evidence="1">EcsC protein family protein</fullName>
    </submittedName>
</protein>
<dbReference type="EMBL" id="FNCF01000003">
    <property type="protein sequence ID" value="SDG35384.1"/>
    <property type="molecule type" value="Genomic_DNA"/>
</dbReference>
<organism evidence="1 2">
    <name type="scientific">Klenkia brasiliensis</name>
    <dbReference type="NCBI Taxonomy" id="333142"/>
    <lineage>
        <taxon>Bacteria</taxon>
        <taxon>Bacillati</taxon>
        <taxon>Actinomycetota</taxon>
        <taxon>Actinomycetes</taxon>
        <taxon>Geodermatophilales</taxon>
        <taxon>Geodermatophilaceae</taxon>
        <taxon>Klenkia</taxon>
    </lineage>
</organism>
<dbReference type="Pfam" id="PF12787">
    <property type="entry name" value="EcsC"/>
    <property type="match status" value="1"/>
</dbReference>
<dbReference type="Proteomes" id="UP000198863">
    <property type="component" value="Unassembled WGS sequence"/>
</dbReference>
<dbReference type="AlphaFoldDB" id="A0A1G7TK44"/>
<keyword evidence="2" id="KW-1185">Reference proteome</keyword>
<gene>
    <name evidence="1" type="ORF">SAMN05660324_2501</name>
</gene>
<accession>A0A1G7TK44</accession>